<dbReference type="InterPro" id="IPR040442">
    <property type="entry name" value="Pyrv_kinase-like_dom_sf"/>
</dbReference>
<evidence type="ECO:0000313" key="2">
    <source>
        <dbReference type="Proteomes" id="UP000318733"/>
    </source>
</evidence>
<evidence type="ECO:0000313" key="1">
    <source>
        <dbReference type="EMBL" id="TSJ41066.1"/>
    </source>
</evidence>
<dbReference type="EMBL" id="VLPK01000002">
    <property type="protein sequence ID" value="TSJ41066.1"/>
    <property type="molecule type" value="Genomic_DNA"/>
</dbReference>
<dbReference type="SUPFAM" id="SSF51621">
    <property type="entry name" value="Phosphoenolpyruvate/pyruvate domain"/>
    <property type="match status" value="1"/>
</dbReference>
<accession>A0A556MMA7</accession>
<keyword evidence="1" id="KW-0670">Pyruvate</keyword>
<dbReference type="Proteomes" id="UP000318733">
    <property type="component" value="Unassembled WGS sequence"/>
</dbReference>
<dbReference type="InterPro" id="IPR039556">
    <property type="entry name" value="ICL/PEPM"/>
</dbReference>
<organism evidence="1 2">
    <name type="scientific">Mucilaginibacter corticis</name>
    <dbReference type="NCBI Taxonomy" id="2597670"/>
    <lineage>
        <taxon>Bacteria</taxon>
        <taxon>Pseudomonadati</taxon>
        <taxon>Bacteroidota</taxon>
        <taxon>Sphingobacteriia</taxon>
        <taxon>Sphingobacteriales</taxon>
        <taxon>Sphingobacteriaceae</taxon>
        <taxon>Mucilaginibacter</taxon>
    </lineage>
</organism>
<dbReference type="OrthoDB" id="9780430at2"/>
<protein>
    <submittedName>
        <fullName evidence="1">Isocitrate lyase/phosphoenolpyruvate mutase family protein</fullName>
    </submittedName>
</protein>
<name>A0A556MMA7_9SPHI</name>
<dbReference type="Gene3D" id="3.20.20.60">
    <property type="entry name" value="Phosphoenolpyruvate-binding domains"/>
    <property type="match status" value="1"/>
</dbReference>
<proteinExistence type="predicted"/>
<keyword evidence="2" id="KW-1185">Reference proteome</keyword>
<sequence>MTSYETFYQLHQQPGPFLLANAWNAKSAQLIEAAGFPAIATSSGAIADALGYPDGEQIPFEELLYIIKRIKASTQLPLSVDVERGYSSDLSVIADNISQLLDTGVAGINIEDAEGEAIYLKKLEGIKNYLSKTGRQLFINARTDVFLQKLPAPLETIIRRAKLYREAGADGLFVTGIADPSVIKEIAVNVALPLNIVGNLKLASVEALGAAGVKRISMAVIPYRAAYRHLEQTLGAVINEQSLAPLF</sequence>
<dbReference type="PANTHER" id="PTHR42905">
    <property type="entry name" value="PHOSPHOENOLPYRUVATE CARBOXYLASE"/>
    <property type="match status" value="1"/>
</dbReference>
<dbReference type="InterPro" id="IPR015813">
    <property type="entry name" value="Pyrv/PenolPyrv_kinase-like_dom"/>
</dbReference>
<dbReference type="CDD" id="cd00377">
    <property type="entry name" value="ICL_PEPM"/>
    <property type="match status" value="1"/>
</dbReference>
<dbReference type="AlphaFoldDB" id="A0A556MMA7"/>
<dbReference type="PANTHER" id="PTHR42905:SF16">
    <property type="entry name" value="CARBOXYPHOSPHONOENOLPYRUVATE PHOSPHONOMUTASE-LIKE PROTEIN (AFU_ORTHOLOGUE AFUA_5G07230)"/>
    <property type="match status" value="1"/>
</dbReference>
<keyword evidence="1" id="KW-0456">Lyase</keyword>
<comment type="caution">
    <text evidence="1">The sequence shown here is derived from an EMBL/GenBank/DDBJ whole genome shotgun (WGS) entry which is preliminary data.</text>
</comment>
<dbReference type="RefSeq" id="WP_144249103.1">
    <property type="nucleotide sequence ID" value="NZ_VLPK01000002.1"/>
</dbReference>
<dbReference type="Pfam" id="PF13714">
    <property type="entry name" value="PEP_mutase"/>
    <property type="match status" value="1"/>
</dbReference>
<gene>
    <name evidence="1" type="ORF">FO440_15160</name>
</gene>
<dbReference type="GO" id="GO:0016829">
    <property type="term" value="F:lyase activity"/>
    <property type="evidence" value="ECO:0007669"/>
    <property type="project" value="UniProtKB-KW"/>
</dbReference>
<reference evidence="1 2" key="1">
    <citation type="submission" date="2019-07" db="EMBL/GenBank/DDBJ databases">
        <authorList>
            <person name="Huq M.A."/>
        </authorList>
    </citation>
    <scope>NUCLEOTIDE SEQUENCE [LARGE SCALE GENOMIC DNA]</scope>
    <source>
        <strain evidence="1 2">MAH-19</strain>
    </source>
</reference>